<dbReference type="EMBL" id="KV441399">
    <property type="protein sequence ID" value="OAF57692.1"/>
    <property type="molecule type" value="Genomic_DNA"/>
</dbReference>
<gene>
    <name evidence="1" type="ORF">VC83_05670</name>
</gene>
<evidence type="ECO:0000313" key="1">
    <source>
        <dbReference type="EMBL" id="OAF57692.1"/>
    </source>
</evidence>
<dbReference type="GeneID" id="36288735"/>
<name>A0A177A8D5_9PEZI</name>
<dbReference type="Proteomes" id="UP000077154">
    <property type="component" value="Unassembled WGS sequence"/>
</dbReference>
<dbReference type="VEuPathDB" id="FungiDB:GMDG_08186"/>
<protein>
    <submittedName>
        <fullName evidence="1">Uncharacterized protein</fullName>
    </submittedName>
</protein>
<sequence>MVCCKSLGVAERETLIAQAVLDVQSKKYKSAYHAEKFGLLKKRLTAALSSLNQAQLACIQKYEWMEAYIQARLDICNHQMSQHTMALACFLLIPSEHCVRCSMMNHQSRLRPKPPHQYDIFDRVFINSSPPDGMTLRSANALLTTTINGGGVLSTPVQTYIQKLTVASEQLRARSIVHQLDANNLRSVIKRRKVRTKGKRVILKDHFHVSTQELCDAVMEAEKATHNPSKKKPKQRISTPPQTFKLTIILRKKQGNNLRATVDHILSLIVV</sequence>
<proteinExistence type="predicted"/>
<dbReference type="eggNOG" id="KOG3105">
    <property type="taxonomic scope" value="Eukaryota"/>
</dbReference>
<dbReference type="AlphaFoldDB" id="A0A177A8D5"/>
<reference evidence="1" key="1">
    <citation type="submission" date="2016-03" db="EMBL/GenBank/DDBJ databases">
        <title>Updated assembly of Pseudogymnoascus destructans, the fungus causing white-nose syndrome of bats.</title>
        <authorList>
            <person name="Palmer J.M."/>
            <person name="Drees K.P."/>
            <person name="Foster J.T."/>
            <person name="Lindner D.L."/>
        </authorList>
    </citation>
    <scope>NUCLEOTIDE SEQUENCE [LARGE SCALE GENOMIC DNA]</scope>
    <source>
        <strain evidence="1">20631-21</strain>
    </source>
</reference>
<dbReference type="RefSeq" id="XP_024322979.1">
    <property type="nucleotide sequence ID" value="XM_024469286.1"/>
</dbReference>
<organism evidence="1">
    <name type="scientific">Pseudogymnoascus destructans</name>
    <dbReference type="NCBI Taxonomy" id="655981"/>
    <lineage>
        <taxon>Eukaryota</taxon>
        <taxon>Fungi</taxon>
        <taxon>Dikarya</taxon>
        <taxon>Ascomycota</taxon>
        <taxon>Pezizomycotina</taxon>
        <taxon>Leotiomycetes</taxon>
        <taxon>Thelebolales</taxon>
        <taxon>Thelebolaceae</taxon>
        <taxon>Pseudogymnoascus</taxon>
    </lineage>
</organism>
<accession>A0A177A8D5</accession>